<protein>
    <submittedName>
        <fullName evidence="1">Uncharacterized protein</fullName>
    </submittedName>
</protein>
<dbReference type="AlphaFoldDB" id="A0A0F9M2M1"/>
<proteinExistence type="predicted"/>
<organism evidence="1">
    <name type="scientific">marine sediment metagenome</name>
    <dbReference type="NCBI Taxonomy" id="412755"/>
    <lineage>
        <taxon>unclassified sequences</taxon>
        <taxon>metagenomes</taxon>
        <taxon>ecological metagenomes</taxon>
    </lineage>
</organism>
<comment type="caution">
    <text evidence="1">The sequence shown here is derived from an EMBL/GenBank/DDBJ whole genome shotgun (WGS) entry which is preliminary data.</text>
</comment>
<name>A0A0F9M2M1_9ZZZZ</name>
<accession>A0A0F9M2M1</accession>
<dbReference type="EMBL" id="LAZR01006245">
    <property type="protein sequence ID" value="KKM93591.1"/>
    <property type="molecule type" value="Genomic_DNA"/>
</dbReference>
<gene>
    <name evidence="1" type="ORF">LCGC14_1206890</name>
</gene>
<reference evidence="1" key="1">
    <citation type="journal article" date="2015" name="Nature">
        <title>Complex archaea that bridge the gap between prokaryotes and eukaryotes.</title>
        <authorList>
            <person name="Spang A."/>
            <person name="Saw J.H."/>
            <person name="Jorgensen S.L."/>
            <person name="Zaremba-Niedzwiedzka K."/>
            <person name="Martijn J."/>
            <person name="Lind A.E."/>
            <person name="van Eijk R."/>
            <person name="Schleper C."/>
            <person name="Guy L."/>
            <person name="Ettema T.J."/>
        </authorList>
    </citation>
    <scope>NUCLEOTIDE SEQUENCE</scope>
</reference>
<evidence type="ECO:0000313" key="1">
    <source>
        <dbReference type="EMBL" id="KKM93591.1"/>
    </source>
</evidence>
<sequence length="201" mass="22059">MPTEAPLVLRQELAQRLYGSESFLTGNQTGTSATTLTDVTLISTVAGANHFVGYWLFIYQADDAAPEGEARMVSQYDPATGVLTVDPVFSAALGSGDDYELHPKLHPDRLNEAIIWALEFGSNNAFASIAGNDDLTTAAIYDKEILLEGALYYLKQGMAREEHLGSARRQELTDQWQAHFTSWIGSLETLLGYKLPELQEA</sequence>